<dbReference type="GO" id="GO:0006355">
    <property type="term" value="P:regulation of DNA-templated transcription"/>
    <property type="evidence" value="ECO:0007669"/>
    <property type="project" value="InterPro"/>
</dbReference>
<dbReference type="EMBL" id="VRYZ01000010">
    <property type="protein sequence ID" value="TXS89202.1"/>
    <property type="molecule type" value="Genomic_DNA"/>
</dbReference>
<dbReference type="InterPro" id="IPR000014">
    <property type="entry name" value="PAS"/>
</dbReference>
<dbReference type="InterPro" id="IPR035919">
    <property type="entry name" value="EAL_sf"/>
</dbReference>
<comment type="caution">
    <text evidence="9">The sequence shown here is derived from an EMBL/GenBank/DDBJ whole genome shotgun (WGS) entry which is preliminary data.</text>
</comment>
<dbReference type="PROSITE" id="PS50113">
    <property type="entry name" value="PAC"/>
    <property type="match status" value="1"/>
</dbReference>
<dbReference type="SMART" id="SM00052">
    <property type="entry name" value="EAL"/>
    <property type="match status" value="1"/>
</dbReference>
<evidence type="ECO:0000259" key="5">
    <source>
        <dbReference type="PROSITE" id="PS50112"/>
    </source>
</evidence>
<dbReference type="CDD" id="cd01948">
    <property type="entry name" value="EAL"/>
    <property type="match status" value="1"/>
</dbReference>
<dbReference type="PANTHER" id="PTHR44757:SF2">
    <property type="entry name" value="BIOFILM ARCHITECTURE MAINTENANCE PROTEIN MBAA"/>
    <property type="match status" value="1"/>
</dbReference>
<dbReference type="PANTHER" id="PTHR44757">
    <property type="entry name" value="DIGUANYLATE CYCLASE DGCP"/>
    <property type="match status" value="1"/>
</dbReference>
<evidence type="ECO:0000313" key="10">
    <source>
        <dbReference type="Proteomes" id="UP000321933"/>
    </source>
</evidence>
<dbReference type="InterPro" id="IPR052155">
    <property type="entry name" value="Biofilm_reg_signaling"/>
</dbReference>
<dbReference type="EC" id="3.1.4.52" evidence="2"/>
<dbReference type="CDD" id="cd01949">
    <property type="entry name" value="GGDEF"/>
    <property type="match status" value="1"/>
</dbReference>
<dbReference type="FunFam" id="3.30.70.270:FF:000001">
    <property type="entry name" value="Diguanylate cyclase domain protein"/>
    <property type="match status" value="1"/>
</dbReference>
<proteinExistence type="predicted"/>
<dbReference type="InterPro" id="IPR000700">
    <property type="entry name" value="PAS-assoc_C"/>
</dbReference>
<dbReference type="OrthoDB" id="1316910at2"/>
<dbReference type="PROSITE" id="PS50112">
    <property type="entry name" value="PAS"/>
    <property type="match status" value="2"/>
</dbReference>
<dbReference type="SUPFAM" id="SSF55073">
    <property type="entry name" value="Nucleotide cyclase"/>
    <property type="match status" value="1"/>
</dbReference>
<evidence type="ECO:0000313" key="9">
    <source>
        <dbReference type="EMBL" id="TXS89202.1"/>
    </source>
</evidence>
<dbReference type="SMART" id="SM00091">
    <property type="entry name" value="PAS"/>
    <property type="match status" value="3"/>
</dbReference>
<sequence>MRSSTDRIPDLASLREDPLLSVIIEGLPGMFYVYDAAGRMLLWNQRFCDLTGYSSQEIERLHPLDLFEQREYMAERSKEVFADGVSEMEASLLCKGGETVLVRFTSQRVEIDGRQCVAGLGVDVSDRQRIEDILHDSEARYRSFIEHTAEGVYSFEVGQPVPRDMPVSEQIQQVYAGRIIACNDAMAHMYGYANAAEMVGIRVRDLHGGDDRPQNIAFLKAWIENDYRIINAESMEFDVDGNAKWFSNNCVGIIENGCLVRGWGAQVDITERKSAEQRLRLSASVFENIADGIFITSADYTIIDVNQAFVDITGYEKAEVIGKDTRLLQSGRHDDAFFLELQNTLGEQGSWRGEVWYRRKDGEIFPVLLTVSAVKNEDLELTHYACAATDISQIKQSQERLDFLAHHDPLTGLANRALLVERLEWSMQHARRNQHAFALVFIDLDHFKHVNDSMGHPAGDELLQAVAKRLVSSLREEDTVARMGGDEFVLILEEIPDSNVAARLVEKLLKALAEPFRIQGRDIHVLGSMGICLYPGDGDDSQTLLRNADAALFRAKERGRNTFEFYTEELTHNAFERVLMESNLRRALAEDELVLHYQPQIDLVSGDVVGVEALVRWNHPEQGLMLPGKFIPLAEETGLIHDIGEWVLHEACRQARQWLDMGLEFGRMGVNVSRAQLQRGRLFEEIEQVLASTGLPAQRLELEVTESFIMAKESLAIRQLDRLFGSGVSIAIDDFGTGYSSLSYLKRLPVHRLKIDKSFIQDIPEDENDVAITAAVISMAHKLGLKVLAEGVESAAQAEFLLSSGCSEVQGFFYSRPVNANEVTAFLGKAQSR</sequence>
<feature type="domain" description="PAS" evidence="5">
    <location>
        <begin position="278"/>
        <end position="323"/>
    </location>
</feature>
<dbReference type="SMART" id="SM00086">
    <property type="entry name" value="PAC"/>
    <property type="match status" value="2"/>
</dbReference>
<feature type="domain" description="PAS" evidence="5">
    <location>
        <begin position="16"/>
        <end position="58"/>
    </location>
</feature>
<dbReference type="SUPFAM" id="SSF141868">
    <property type="entry name" value="EAL domain-like"/>
    <property type="match status" value="1"/>
</dbReference>
<dbReference type="Gene3D" id="3.30.450.20">
    <property type="entry name" value="PAS domain"/>
    <property type="match status" value="3"/>
</dbReference>
<dbReference type="PROSITE" id="PS50883">
    <property type="entry name" value="EAL"/>
    <property type="match status" value="1"/>
</dbReference>
<accession>A0A5C8ZN71</accession>
<dbReference type="PROSITE" id="PS50887">
    <property type="entry name" value="GGDEF"/>
    <property type="match status" value="1"/>
</dbReference>
<comment type="cofactor">
    <cofactor evidence="1">
        <name>Mg(2+)</name>
        <dbReference type="ChEBI" id="CHEBI:18420"/>
    </cofactor>
</comment>
<evidence type="ECO:0000256" key="3">
    <source>
        <dbReference type="ARBA" id="ARBA00022636"/>
    </source>
</evidence>
<dbReference type="SUPFAM" id="SSF55785">
    <property type="entry name" value="PYP-like sensor domain (PAS domain)"/>
    <property type="match status" value="3"/>
</dbReference>
<dbReference type="NCBIfam" id="TIGR00254">
    <property type="entry name" value="GGDEF"/>
    <property type="match status" value="1"/>
</dbReference>
<evidence type="ECO:0000256" key="1">
    <source>
        <dbReference type="ARBA" id="ARBA00001946"/>
    </source>
</evidence>
<dbReference type="Pfam" id="PF00989">
    <property type="entry name" value="PAS"/>
    <property type="match status" value="1"/>
</dbReference>
<dbReference type="AlphaFoldDB" id="A0A5C8ZN71"/>
<dbReference type="NCBIfam" id="TIGR00229">
    <property type="entry name" value="sensory_box"/>
    <property type="match status" value="3"/>
</dbReference>
<dbReference type="GO" id="GO:0071111">
    <property type="term" value="F:cyclic-guanylate-specific phosphodiesterase activity"/>
    <property type="evidence" value="ECO:0007669"/>
    <property type="project" value="UniProtKB-EC"/>
</dbReference>
<reference evidence="9 10" key="1">
    <citation type="submission" date="2019-08" db="EMBL/GenBank/DDBJ databases">
        <title>Parahaliea maris sp. nov., isolated from the surface seawater.</title>
        <authorList>
            <person name="Liu Y."/>
        </authorList>
    </citation>
    <scope>NUCLEOTIDE SEQUENCE [LARGE SCALE GENOMIC DNA]</scope>
    <source>
        <strain evidence="9 10">S2-26</strain>
    </source>
</reference>
<dbReference type="GO" id="GO:0071732">
    <property type="term" value="P:cellular response to nitric oxide"/>
    <property type="evidence" value="ECO:0007669"/>
    <property type="project" value="UniProtKB-ARBA"/>
</dbReference>
<evidence type="ECO:0000259" key="7">
    <source>
        <dbReference type="PROSITE" id="PS50883"/>
    </source>
</evidence>
<dbReference type="Pfam" id="PF00990">
    <property type="entry name" value="GGDEF"/>
    <property type="match status" value="1"/>
</dbReference>
<dbReference type="Proteomes" id="UP000321933">
    <property type="component" value="Unassembled WGS sequence"/>
</dbReference>
<gene>
    <name evidence="9" type="ORF">FVW59_18950</name>
</gene>
<comment type="catalytic activity">
    <reaction evidence="4">
        <text>3',3'-c-di-GMP + H2O = 5'-phosphoguanylyl(3'-&gt;5')guanosine + H(+)</text>
        <dbReference type="Rhea" id="RHEA:24902"/>
        <dbReference type="ChEBI" id="CHEBI:15377"/>
        <dbReference type="ChEBI" id="CHEBI:15378"/>
        <dbReference type="ChEBI" id="CHEBI:58754"/>
        <dbReference type="ChEBI" id="CHEBI:58805"/>
        <dbReference type="EC" id="3.1.4.52"/>
    </reaction>
    <physiologicalReaction direction="left-to-right" evidence="4">
        <dbReference type="Rhea" id="RHEA:24903"/>
    </physiologicalReaction>
</comment>
<dbReference type="InterPro" id="IPR013656">
    <property type="entry name" value="PAS_4"/>
</dbReference>
<dbReference type="Gene3D" id="3.20.20.450">
    <property type="entry name" value="EAL domain"/>
    <property type="match status" value="1"/>
</dbReference>
<dbReference type="InterPro" id="IPR000160">
    <property type="entry name" value="GGDEF_dom"/>
</dbReference>
<dbReference type="FunFam" id="3.20.20.450:FF:000001">
    <property type="entry name" value="Cyclic di-GMP phosphodiesterase yahA"/>
    <property type="match status" value="1"/>
</dbReference>
<evidence type="ECO:0000256" key="2">
    <source>
        <dbReference type="ARBA" id="ARBA00012282"/>
    </source>
</evidence>
<feature type="domain" description="GGDEF" evidence="8">
    <location>
        <begin position="435"/>
        <end position="568"/>
    </location>
</feature>
<dbReference type="InterPro" id="IPR043128">
    <property type="entry name" value="Rev_trsase/Diguanyl_cyclase"/>
</dbReference>
<keyword evidence="3" id="KW-0973">c-di-GMP</keyword>
<name>A0A5C8ZN71_9GAMM</name>
<organism evidence="9 10">
    <name type="scientific">Parahaliea aestuarii</name>
    <dbReference type="NCBI Taxonomy" id="1852021"/>
    <lineage>
        <taxon>Bacteria</taxon>
        <taxon>Pseudomonadati</taxon>
        <taxon>Pseudomonadota</taxon>
        <taxon>Gammaproteobacteria</taxon>
        <taxon>Cellvibrionales</taxon>
        <taxon>Halieaceae</taxon>
        <taxon>Parahaliea</taxon>
    </lineage>
</organism>
<evidence type="ECO:0000259" key="6">
    <source>
        <dbReference type="PROSITE" id="PS50113"/>
    </source>
</evidence>
<evidence type="ECO:0000259" key="8">
    <source>
        <dbReference type="PROSITE" id="PS50887"/>
    </source>
</evidence>
<evidence type="ECO:0000256" key="4">
    <source>
        <dbReference type="ARBA" id="ARBA00051114"/>
    </source>
</evidence>
<feature type="domain" description="PAC" evidence="6">
    <location>
        <begin position="351"/>
        <end position="403"/>
    </location>
</feature>
<dbReference type="RefSeq" id="WP_148065953.1">
    <property type="nucleotide sequence ID" value="NZ_VRYZ01000010.1"/>
</dbReference>
<dbReference type="Pfam" id="PF00563">
    <property type="entry name" value="EAL"/>
    <property type="match status" value="1"/>
</dbReference>
<dbReference type="Gene3D" id="3.30.70.270">
    <property type="match status" value="1"/>
</dbReference>
<feature type="domain" description="EAL" evidence="7">
    <location>
        <begin position="577"/>
        <end position="831"/>
    </location>
</feature>
<dbReference type="Pfam" id="PF08448">
    <property type="entry name" value="PAS_4"/>
    <property type="match status" value="1"/>
</dbReference>
<dbReference type="Pfam" id="PF13426">
    <property type="entry name" value="PAS_9"/>
    <property type="match status" value="1"/>
</dbReference>
<dbReference type="CDD" id="cd00130">
    <property type="entry name" value="PAS"/>
    <property type="match status" value="2"/>
</dbReference>
<dbReference type="SMART" id="SM00267">
    <property type="entry name" value="GGDEF"/>
    <property type="match status" value="1"/>
</dbReference>
<dbReference type="InterPro" id="IPR035965">
    <property type="entry name" value="PAS-like_dom_sf"/>
</dbReference>
<dbReference type="InterPro" id="IPR029787">
    <property type="entry name" value="Nucleotide_cyclase"/>
</dbReference>
<protein>
    <recommendedName>
        <fullName evidence="2">cyclic-guanylate-specific phosphodiesterase</fullName>
        <ecNumber evidence="2">3.1.4.52</ecNumber>
    </recommendedName>
</protein>
<keyword evidence="10" id="KW-1185">Reference proteome</keyword>
<dbReference type="InterPro" id="IPR001610">
    <property type="entry name" value="PAC"/>
</dbReference>
<dbReference type="InterPro" id="IPR001633">
    <property type="entry name" value="EAL_dom"/>
</dbReference>
<dbReference type="InterPro" id="IPR013767">
    <property type="entry name" value="PAS_fold"/>
</dbReference>